<dbReference type="InterPro" id="IPR045263">
    <property type="entry name" value="GLUT"/>
</dbReference>
<dbReference type="PANTHER" id="PTHR23503">
    <property type="entry name" value="SOLUTE CARRIER FAMILY 2"/>
    <property type="match status" value="1"/>
</dbReference>
<evidence type="ECO:0000259" key="8">
    <source>
        <dbReference type="PROSITE" id="PS50850"/>
    </source>
</evidence>
<dbReference type="Gene3D" id="1.20.1250.20">
    <property type="entry name" value="MFS general substrate transporter like domains"/>
    <property type="match status" value="1"/>
</dbReference>
<protein>
    <submittedName>
        <fullName evidence="9">DgyrCDS4600</fullName>
    </submittedName>
</protein>
<dbReference type="GO" id="GO:0016020">
    <property type="term" value="C:membrane"/>
    <property type="evidence" value="ECO:0007669"/>
    <property type="project" value="UniProtKB-SubCell"/>
</dbReference>
<dbReference type="AlphaFoldDB" id="A0A7I8VHZ7"/>
<evidence type="ECO:0000256" key="2">
    <source>
        <dbReference type="ARBA" id="ARBA00022448"/>
    </source>
</evidence>
<sequence>MDTDEETYILESDKQRLNSRLVFAFFSCVIGSSFVFGVHTGVVNLPQTKIEQFLNETELHRTGHHMTQSKITLLWALIVSIWAIGGMIGGVNAGYFADKLGRKKGLLLNNILTFLAVILFGFSKLALSYEMLIVGRFIAGIQCGISTGIAPLYLSEVAPLKLRGAAGTLNQLAIVFGVLISQIIGMDFILGTDKLWPILLSFPVIAAILQLLTFSLCPESPKYLYINKNDRYAAIRALQWLRSGDSFEEELQDMQIQGESCENTEKMSICGIFTTKWLRRPIFISIIMQLSQQLSGINAVIYYSTQIFRKTAHLTQTASQFASIGVSVVNFIITAISASLVDKAGRRYLHLLGLGGMFCAACALTTSFLWEVHWHFMSYIAIVATVIFVCSFAIGPGSIPWFIVAEMFSQNTRPAAVSIAVLTNWFANFLVGLCYPLIQDEIKVYSFVPFIVFLGCLWIVIYFVLPETKGKTIDEISNYFRIMSNGSGLLSTTEEE</sequence>
<evidence type="ECO:0000313" key="9">
    <source>
        <dbReference type="EMBL" id="CAD5115644.1"/>
    </source>
</evidence>
<dbReference type="InterPro" id="IPR005828">
    <property type="entry name" value="MFS_sugar_transport-like"/>
</dbReference>
<accession>A0A7I8VHZ7</accession>
<feature type="transmembrane region" description="Helical" evidence="7">
    <location>
        <begin position="133"/>
        <end position="154"/>
    </location>
</feature>
<dbReference type="GO" id="GO:0015149">
    <property type="term" value="F:hexose transmembrane transporter activity"/>
    <property type="evidence" value="ECO:0007669"/>
    <property type="project" value="TreeGrafter"/>
</dbReference>
<feature type="transmembrane region" description="Helical" evidence="7">
    <location>
        <begin position="107"/>
        <end position="127"/>
    </location>
</feature>
<evidence type="ECO:0000256" key="4">
    <source>
        <dbReference type="ARBA" id="ARBA00022989"/>
    </source>
</evidence>
<keyword evidence="5 7" id="KW-0472">Membrane</keyword>
<comment type="similarity">
    <text evidence="6">Belongs to the major facilitator superfamily. Sugar transporter (TC 2.A.1.1) family.</text>
</comment>
<dbReference type="PANTHER" id="PTHR23503:SF8">
    <property type="entry name" value="FACILITATED GLUCOSE TRANSPORTER PROTEIN 1"/>
    <property type="match status" value="1"/>
</dbReference>
<feature type="transmembrane region" description="Helical" evidence="7">
    <location>
        <begin position="166"/>
        <end position="189"/>
    </location>
</feature>
<organism evidence="9 10">
    <name type="scientific">Dimorphilus gyrociliatus</name>
    <dbReference type="NCBI Taxonomy" id="2664684"/>
    <lineage>
        <taxon>Eukaryota</taxon>
        <taxon>Metazoa</taxon>
        <taxon>Spiralia</taxon>
        <taxon>Lophotrochozoa</taxon>
        <taxon>Annelida</taxon>
        <taxon>Polychaeta</taxon>
        <taxon>Polychaeta incertae sedis</taxon>
        <taxon>Dinophilidae</taxon>
        <taxon>Dimorphilus</taxon>
    </lineage>
</organism>
<feature type="transmembrane region" description="Helical" evidence="7">
    <location>
        <begin position="21"/>
        <end position="42"/>
    </location>
</feature>
<evidence type="ECO:0000256" key="1">
    <source>
        <dbReference type="ARBA" id="ARBA00004141"/>
    </source>
</evidence>
<dbReference type="Proteomes" id="UP000549394">
    <property type="component" value="Unassembled WGS sequence"/>
</dbReference>
<dbReference type="PROSITE" id="PS50850">
    <property type="entry name" value="MFS"/>
    <property type="match status" value="1"/>
</dbReference>
<feature type="domain" description="Major facilitator superfamily (MFS) profile" evidence="8">
    <location>
        <begin position="25"/>
        <end position="469"/>
    </location>
</feature>
<evidence type="ECO:0000313" key="10">
    <source>
        <dbReference type="Proteomes" id="UP000549394"/>
    </source>
</evidence>
<evidence type="ECO:0000256" key="7">
    <source>
        <dbReference type="SAM" id="Phobius"/>
    </source>
</evidence>
<feature type="transmembrane region" description="Helical" evidence="7">
    <location>
        <begin position="321"/>
        <end position="341"/>
    </location>
</feature>
<dbReference type="PROSITE" id="PS00217">
    <property type="entry name" value="SUGAR_TRANSPORT_2"/>
    <property type="match status" value="1"/>
</dbReference>
<feature type="transmembrane region" description="Helical" evidence="7">
    <location>
        <begin position="73"/>
        <end position="95"/>
    </location>
</feature>
<feature type="transmembrane region" description="Helical" evidence="7">
    <location>
        <begin position="348"/>
        <end position="370"/>
    </location>
</feature>
<keyword evidence="2 6" id="KW-0813">Transport</keyword>
<dbReference type="SUPFAM" id="SSF103473">
    <property type="entry name" value="MFS general substrate transporter"/>
    <property type="match status" value="1"/>
</dbReference>
<dbReference type="InterPro" id="IPR020846">
    <property type="entry name" value="MFS_dom"/>
</dbReference>
<dbReference type="FunFam" id="1.20.1250.20:FF:000029">
    <property type="entry name" value="solute carrier family 2, facilitated glucose transporter member 4"/>
    <property type="match status" value="1"/>
</dbReference>
<keyword evidence="3 7" id="KW-0812">Transmembrane</keyword>
<name>A0A7I8VHZ7_9ANNE</name>
<feature type="transmembrane region" description="Helical" evidence="7">
    <location>
        <begin position="415"/>
        <end position="438"/>
    </location>
</feature>
<dbReference type="NCBIfam" id="TIGR00879">
    <property type="entry name" value="SP"/>
    <property type="match status" value="1"/>
</dbReference>
<comment type="caution">
    <text evidence="9">The sequence shown here is derived from an EMBL/GenBank/DDBJ whole genome shotgun (WGS) entry which is preliminary data.</text>
</comment>
<dbReference type="InterPro" id="IPR005829">
    <property type="entry name" value="Sugar_transporter_CS"/>
</dbReference>
<evidence type="ECO:0000256" key="5">
    <source>
        <dbReference type="ARBA" id="ARBA00023136"/>
    </source>
</evidence>
<dbReference type="PRINTS" id="PR00171">
    <property type="entry name" value="SUGRTRNSPORT"/>
</dbReference>
<comment type="subcellular location">
    <subcellularLocation>
        <location evidence="1">Membrane</location>
        <topology evidence="1">Multi-pass membrane protein</topology>
    </subcellularLocation>
</comment>
<feature type="transmembrane region" description="Helical" evidence="7">
    <location>
        <begin position="282"/>
        <end position="301"/>
    </location>
</feature>
<keyword evidence="4 7" id="KW-1133">Transmembrane helix</keyword>
<dbReference type="Pfam" id="PF00083">
    <property type="entry name" value="Sugar_tr"/>
    <property type="match status" value="1"/>
</dbReference>
<dbReference type="InterPro" id="IPR003663">
    <property type="entry name" value="Sugar/inositol_transpt"/>
</dbReference>
<feature type="transmembrane region" description="Helical" evidence="7">
    <location>
        <begin position="195"/>
        <end position="217"/>
    </location>
</feature>
<dbReference type="EMBL" id="CAJFCJ010000006">
    <property type="protein sequence ID" value="CAD5115644.1"/>
    <property type="molecule type" value="Genomic_DNA"/>
</dbReference>
<gene>
    <name evidence="9" type="ORF">DGYR_LOCUS4364</name>
</gene>
<feature type="transmembrane region" description="Helical" evidence="7">
    <location>
        <begin position="444"/>
        <end position="465"/>
    </location>
</feature>
<keyword evidence="10" id="KW-1185">Reference proteome</keyword>
<evidence type="ECO:0000256" key="6">
    <source>
        <dbReference type="RuleBase" id="RU003346"/>
    </source>
</evidence>
<evidence type="ECO:0000256" key="3">
    <source>
        <dbReference type="ARBA" id="ARBA00022692"/>
    </source>
</evidence>
<feature type="transmembrane region" description="Helical" evidence="7">
    <location>
        <begin position="376"/>
        <end position="403"/>
    </location>
</feature>
<dbReference type="OrthoDB" id="4540492at2759"/>
<dbReference type="InterPro" id="IPR036259">
    <property type="entry name" value="MFS_trans_sf"/>
</dbReference>
<proteinExistence type="inferred from homology"/>
<reference evidence="9 10" key="1">
    <citation type="submission" date="2020-08" db="EMBL/GenBank/DDBJ databases">
        <authorList>
            <person name="Hejnol A."/>
        </authorList>
    </citation>
    <scope>NUCLEOTIDE SEQUENCE [LARGE SCALE GENOMIC DNA]</scope>
</reference>